<organism evidence="1 2">
    <name type="scientific">Actinoplanes couchii</name>
    <dbReference type="NCBI Taxonomy" id="403638"/>
    <lineage>
        <taxon>Bacteria</taxon>
        <taxon>Bacillati</taxon>
        <taxon>Actinomycetota</taxon>
        <taxon>Actinomycetes</taxon>
        <taxon>Micromonosporales</taxon>
        <taxon>Micromonosporaceae</taxon>
        <taxon>Actinoplanes</taxon>
    </lineage>
</organism>
<keyword evidence="2" id="KW-1185">Reference proteome</keyword>
<comment type="caution">
    <text evidence="1">The sequence shown here is derived from an EMBL/GenBank/DDBJ whole genome shotgun (WGS) entry which is preliminary data.</text>
</comment>
<reference evidence="1 2" key="1">
    <citation type="submission" date="2021-01" db="EMBL/GenBank/DDBJ databases">
        <title>Whole genome shotgun sequence of Actinoplanes couchii NBRC 106145.</title>
        <authorList>
            <person name="Komaki H."/>
            <person name="Tamura T."/>
        </authorList>
    </citation>
    <scope>NUCLEOTIDE SEQUENCE [LARGE SCALE GENOMIC DNA]</scope>
    <source>
        <strain evidence="1 2">NBRC 106145</strain>
    </source>
</reference>
<name>A0ABQ3XHL0_9ACTN</name>
<dbReference type="EMBL" id="BOMG01000080">
    <property type="protein sequence ID" value="GID57987.1"/>
    <property type="molecule type" value="Genomic_DNA"/>
</dbReference>
<evidence type="ECO:0000313" key="1">
    <source>
        <dbReference type="EMBL" id="GID57987.1"/>
    </source>
</evidence>
<dbReference type="Proteomes" id="UP000612282">
    <property type="component" value="Unassembled WGS sequence"/>
</dbReference>
<sequence>MHSSVRTAVNRFNRCVVALQDSPRVGRLVNRKMTVVTYTGRKSGREFSIPVAYFRRPGGVRIDVMMPDAKNWWRNFTGDGGPLSVRLDGEIRTGHAVARRTPKGRVEVQVDL</sequence>
<dbReference type="Gene3D" id="2.30.110.10">
    <property type="entry name" value="Electron Transport, Fmn-binding Protein, Chain A"/>
    <property type="match status" value="1"/>
</dbReference>
<evidence type="ECO:0008006" key="3">
    <source>
        <dbReference type="Google" id="ProtNLM"/>
    </source>
</evidence>
<dbReference type="InterPro" id="IPR012349">
    <property type="entry name" value="Split_barrel_FMN-bd"/>
</dbReference>
<accession>A0ABQ3XHL0</accession>
<protein>
    <recommendedName>
        <fullName evidence="3">DUF385 domain-containing protein</fullName>
    </recommendedName>
</protein>
<gene>
    <name evidence="1" type="ORF">Aco03nite_063910</name>
</gene>
<dbReference type="RefSeq" id="WP_203801454.1">
    <property type="nucleotide sequence ID" value="NZ_BAAAQE010000019.1"/>
</dbReference>
<evidence type="ECO:0000313" key="2">
    <source>
        <dbReference type="Proteomes" id="UP000612282"/>
    </source>
</evidence>
<proteinExistence type="predicted"/>